<accession>A0ABX8SC95</accession>
<proteinExistence type="predicted"/>
<reference evidence="1" key="1">
    <citation type="submission" date="2021-07" db="EMBL/GenBank/DDBJ databases">
        <title>Candidatus Kaistella beijingensis sp. nov. isolated from a municipal wastewater treatment plant is involved in sludge foaming.</title>
        <authorList>
            <person name="Song Y."/>
            <person name="Liu S.-J."/>
        </authorList>
    </citation>
    <scope>NUCLEOTIDE SEQUENCE</scope>
    <source>
        <strain evidence="1">DSM 43998</strain>
    </source>
</reference>
<gene>
    <name evidence="1" type="ORF">KV203_09425</name>
</gene>
<dbReference type="EMBL" id="CP079105">
    <property type="protein sequence ID" value="QXQ15488.1"/>
    <property type="molecule type" value="Genomic_DNA"/>
</dbReference>
<dbReference type="RefSeq" id="WP_066468224.1">
    <property type="nucleotide sequence ID" value="NZ_CBCRUZ010000001.1"/>
</dbReference>
<protein>
    <recommendedName>
        <fullName evidence="3">Smr domain-containing protein</fullName>
    </recommendedName>
</protein>
<sequence>MNANTRKTYTAILGHPAPRNLDWKKFVQLWESLADNVEQESGDRLAVTMNGHREVFHRPHNATVSIEDIERARHLLAASPKPKGSGTLVAVTVDNERARIITFDLDAQAVVDHEHVVDDHDPRARRLRTVERRTGRDDEHDLTGYFDDLAAALTADAADRTFVVLGHGAGKSNAAEQFVERLRAEHHQLAEHLAGVGVIDLSAASDADIEAKAVELVS</sequence>
<evidence type="ECO:0000313" key="2">
    <source>
        <dbReference type="Proteomes" id="UP000887023"/>
    </source>
</evidence>
<organism evidence="1 2">
    <name type="scientific">Skermania pinensis</name>
    <dbReference type="NCBI Taxonomy" id="39122"/>
    <lineage>
        <taxon>Bacteria</taxon>
        <taxon>Bacillati</taxon>
        <taxon>Actinomycetota</taxon>
        <taxon>Actinomycetes</taxon>
        <taxon>Mycobacteriales</taxon>
        <taxon>Gordoniaceae</taxon>
        <taxon>Skermania</taxon>
    </lineage>
</organism>
<keyword evidence="2" id="KW-1185">Reference proteome</keyword>
<dbReference type="Proteomes" id="UP000887023">
    <property type="component" value="Chromosome"/>
</dbReference>
<evidence type="ECO:0008006" key="3">
    <source>
        <dbReference type="Google" id="ProtNLM"/>
    </source>
</evidence>
<evidence type="ECO:0000313" key="1">
    <source>
        <dbReference type="EMBL" id="QXQ15488.1"/>
    </source>
</evidence>
<name>A0ABX8SC95_9ACTN</name>